<reference evidence="1 2" key="1">
    <citation type="journal article" date="2019" name="Genome Biol. Evol.">
        <title>Insights into the evolution of the New World diploid cottons (Gossypium, subgenus Houzingenia) based on genome sequencing.</title>
        <authorList>
            <person name="Grover C.E."/>
            <person name="Arick M.A. 2nd"/>
            <person name="Thrash A."/>
            <person name="Conover J.L."/>
            <person name="Sanders W.S."/>
            <person name="Peterson D.G."/>
            <person name="Frelichowski J.E."/>
            <person name="Scheffler J.A."/>
            <person name="Scheffler B.E."/>
            <person name="Wendel J.F."/>
        </authorList>
    </citation>
    <scope>NUCLEOTIDE SEQUENCE [LARGE SCALE GENOMIC DNA]</scope>
    <source>
        <strain evidence="1">8</strain>
        <tissue evidence="1">Leaf</tissue>
    </source>
</reference>
<sequence>MVSCSRTGERVTLDGRDSMAANPIMVKDDRTEEDGKEAVSEELPEVNNKGIRVMNGVRVSGGDQGASVKSGMAQLRVNQEASTSVISGKVIGEPSDAPGVRSFASISSNISTHLNPIIEGLMKVAVSLRECVFDPSKHTTVVFKENVPLNLV</sequence>
<dbReference type="AlphaFoldDB" id="A0A7J9F7Y4"/>
<organism evidence="1 2">
    <name type="scientific">Gossypium trilobum</name>
    <dbReference type="NCBI Taxonomy" id="34281"/>
    <lineage>
        <taxon>Eukaryota</taxon>
        <taxon>Viridiplantae</taxon>
        <taxon>Streptophyta</taxon>
        <taxon>Embryophyta</taxon>
        <taxon>Tracheophyta</taxon>
        <taxon>Spermatophyta</taxon>
        <taxon>Magnoliopsida</taxon>
        <taxon>eudicotyledons</taxon>
        <taxon>Gunneridae</taxon>
        <taxon>Pentapetalae</taxon>
        <taxon>rosids</taxon>
        <taxon>malvids</taxon>
        <taxon>Malvales</taxon>
        <taxon>Malvaceae</taxon>
        <taxon>Malvoideae</taxon>
        <taxon>Gossypium</taxon>
    </lineage>
</organism>
<accession>A0A7J9F7Y4</accession>
<name>A0A7J9F7Y4_9ROSI</name>
<gene>
    <name evidence="1" type="ORF">Gotri_002340</name>
</gene>
<dbReference type="Proteomes" id="UP000593568">
    <property type="component" value="Unassembled WGS sequence"/>
</dbReference>
<evidence type="ECO:0000313" key="1">
    <source>
        <dbReference type="EMBL" id="MBA0781413.1"/>
    </source>
</evidence>
<evidence type="ECO:0000313" key="2">
    <source>
        <dbReference type="Proteomes" id="UP000593568"/>
    </source>
</evidence>
<proteinExistence type="predicted"/>
<protein>
    <submittedName>
        <fullName evidence="1">Uncharacterized protein</fullName>
    </submittedName>
</protein>
<comment type="caution">
    <text evidence="1">The sequence shown here is derived from an EMBL/GenBank/DDBJ whole genome shotgun (WGS) entry which is preliminary data.</text>
</comment>
<dbReference type="EMBL" id="JABEZW010000012">
    <property type="protein sequence ID" value="MBA0781413.1"/>
    <property type="molecule type" value="Genomic_DNA"/>
</dbReference>
<keyword evidence="2" id="KW-1185">Reference proteome</keyword>